<sequence length="313" mass="31169">MRIRPLAALTLAAVAAVLLAGCTSASPSSTPTATAGSDLCASAVAAGDVVEGITVSGEVGESATAEFTAPLEVSTLERTVAIEGDGAQIADGDYVSYALAVFDATTGEELQSGGFGDAPLPAMPIGVGTGPDQFFGCATAGSRIVLAVPASSSGGAQVYVIDVLDVTAADAWCAVTEPGDDFASVEFSADGVPTVTIPDADAPEGVQLEVLTEGDGDVVEEGDNVTVDYAGVKWSDGSVFDSSWDRGEPATFATTGVVTGFQRALEGQKVGSTVLVSMAPACGYGEAGSSEHELAGETLVFVVNIISTEPAAG</sequence>
<dbReference type="InterPro" id="IPR001179">
    <property type="entry name" value="PPIase_FKBP_dom"/>
</dbReference>
<dbReference type="GO" id="GO:0016853">
    <property type="term" value="F:isomerase activity"/>
    <property type="evidence" value="ECO:0007669"/>
    <property type="project" value="UniProtKB-KW"/>
</dbReference>
<gene>
    <name evidence="8" type="ORF">GCM10009775_28360</name>
</gene>
<dbReference type="EC" id="5.2.1.8" evidence="5"/>
<dbReference type="PROSITE" id="PS51257">
    <property type="entry name" value="PROKAR_LIPOPROTEIN"/>
    <property type="match status" value="1"/>
</dbReference>
<keyword evidence="3 4" id="KW-0413">Isomerase</keyword>
<dbReference type="SUPFAM" id="SSF54534">
    <property type="entry name" value="FKBP-like"/>
    <property type="match status" value="1"/>
</dbReference>
<evidence type="ECO:0000313" key="8">
    <source>
        <dbReference type="EMBL" id="GAA1934806.1"/>
    </source>
</evidence>
<dbReference type="EMBL" id="BAAAOF010000005">
    <property type="protein sequence ID" value="GAA1934806.1"/>
    <property type="molecule type" value="Genomic_DNA"/>
</dbReference>
<dbReference type="PANTHER" id="PTHR10516:SF443">
    <property type="entry name" value="FK506-BINDING PROTEIN 59-RELATED"/>
    <property type="match status" value="1"/>
</dbReference>
<dbReference type="Pfam" id="PF00254">
    <property type="entry name" value="FKBP_C"/>
    <property type="match status" value="1"/>
</dbReference>
<proteinExistence type="inferred from homology"/>
<keyword evidence="2 4" id="KW-0697">Rotamase</keyword>
<evidence type="ECO:0000259" key="7">
    <source>
        <dbReference type="PROSITE" id="PS50059"/>
    </source>
</evidence>
<evidence type="ECO:0000256" key="1">
    <source>
        <dbReference type="ARBA" id="ARBA00000971"/>
    </source>
</evidence>
<keyword evidence="9" id="KW-1185">Reference proteome</keyword>
<dbReference type="InterPro" id="IPR046357">
    <property type="entry name" value="PPIase_dom_sf"/>
</dbReference>
<name>A0ABN2PVE7_9MICO</name>
<dbReference type="InterPro" id="IPR050689">
    <property type="entry name" value="FKBP-type_PPIase"/>
</dbReference>
<keyword evidence="6" id="KW-0732">Signal</keyword>
<comment type="catalytic activity">
    <reaction evidence="1 4 5">
        <text>[protein]-peptidylproline (omega=180) = [protein]-peptidylproline (omega=0)</text>
        <dbReference type="Rhea" id="RHEA:16237"/>
        <dbReference type="Rhea" id="RHEA-COMP:10747"/>
        <dbReference type="Rhea" id="RHEA-COMP:10748"/>
        <dbReference type="ChEBI" id="CHEBI:83833"/>
        <dbReference type="ChEBI" id="CHEBI:83834"/>
        <dbReference type="EC" id="5.2.1.8"/>
    </reaction>
</comment>
<dbReference type="PROSITE" id="PS50059">
    <property type="entry name" value="FKBP_PPIASE"/>
    <property type="match status" value="1"/>
</dbReference>
<feature type="signal peptide" evidence="6">
    <location>
        <begin position="1"/>
        <end position="20"/>
    </location>
</feature>
<evidence type="ECO:0000256" key="5">
    <source>
        <dbReference type="RuleBase" id="RU003915"/>
    </source>
</evidence>
<accession>A0ABN2PVE7</accession>
<protein>
    <recommendedName>
        <fullName evidence="5">Peptidyl-prolyl cis-trans isomerase</fullName>
        <ecNumber evidence="5">5.2.1.8</ecNumber>
    </recommendedName>
</protein>
<organism evidence="8 9">
    <name type="scientific">Microbacterium aoyamense</name>
    <dbReference type="NCBI Taxonomy" id="344166"/>
    <lineage>
        <taxon>Bacteria</taxon>
        <taxon>Bacillati</taxon>
        <taxon>Actinomycetota</taxon>
        <taxon>Actinomycetes</taxon>
        <taxon>Micrococcales</taxon>
        <taxon>Microbacteriaceae</taxon>
        <taxon>Microbacterium</taxon>
    </lineage>
</organism>
<feature type="chain" id="PRO_5046065083" description="Peptidyl-prolyl cis-trans isomerase" evidence="6">
    <location>
        <begin position="21"/>
        <end position="313"/>
    </location>
</feature>
<evidence type="ECO:0000256" key="3">
    <source>
        <dbReference type="ARBA" id="ARBA00023235"/>
    </source>
</evidence>
<evidence type="ECO:0000256" key="2">
    <source>
        <dbReference type="ARBA" id="ARBA00023110"/>
    </source>
</evidence>
<comment type="similarity">
    <text evidence="5">Belongs to the FKBP-type PPIase family.</text>
</comment>
<comment type="caution">
    <text evidence="8">The sequence shown here is derived from an EMBL/GenBank/DDBJ whole genome shotgun (WGS) entry which is preliminary data.</text>
</comment>
<dbReference type="PANTHER" id="PTHR10516">
    <property type="entry name" value="PEPTIDYL-PROLYL CIS-TRANS ISOMERASE"/>
    <property type="match status" value="1"/>
</dbReference>
<evidence type="ECO:0000256" key="4">
    <source>
        <dbReference type="PROSITE-ProRule" id="PRU00277"/>
    </source>
</evidence>
<dbReference type="Gene3D" id="3.10.50.40">
    <property type="match status" value="1"/>
</dbReference>
<evidence type="ECO:0000313" key="9">
    <source>
        <dbReference type="Proteomes" id="UP001501343"/>
    </source>
</evidence>
<reference evidence="8 9" key="1">
    <citation type="journal article" date="2019" name="Int. J. Syst. Evol. Microbiol.">
        <title>The Global Catalogue of Microorganisms (GCM) 10K type strain sequencing project: providing services to taxonomists for standard genome sequencing and annotation.</title>
        <authorList>
            <consortium name="The Broad Institute Genomics Platform"/>
            <consortium name="The Broad Institute Genome Sequencing Center for Infectious Disease"/>
            <person name="Wu L."/>
            <person name="Ma J."/>
        </authorList>
    </citation>
    <scope>NUCLEOTIDE SEQUENCE [LARGE SCALE GENOMIC DNA]</scope>
    <source>
        <strain evidence="8 9">JCM 14900</strain>
    </source>
</reference>
<feature type="domain" description="PPIase FKBP-type" evidence="7">
    <location>
        <begin position="222"/>
        <end position="309"/>
    </location>
</feature>
<dbReference type="RefSeq" id="WP_248147288.1">
    <property type="nucleotide sequence ID" value="NZ_BAAAOF010000005.1"/>
</dbReference>
<dbReference type="Proteomes" id="UP001501343">
    <property type="component" value="Unassembled WGS sequence"/>
</dbReference>
<evidence type="ECO:0000256" key="6">
    <source>
        <dbReference type="SAM" id="SignalP"/>
    </source>
</evidence>